<dbReference type="STRING" id="1353952.A0A165JF64"/>
<reference evidence="1 2" key="1">
    <citation type="journal article" date="2016" name="Mol. Biol. Evol.">
        <title>Comparative Genomics of Early-Diverging Mushroom-Forming Fungi Provides Insights into the Origins of Lignocellulose Decay Capabilities.</title>
        <authorList>
            <person name="Nagy L.G."/>
            <person name="Riley R."/>
            <person name="Tritt A."/>
            <person name="Adam C."/>
            <person name="Daum C."/>
            <person name="Floudas D."/>
            <person name="Sun H."/>
            <person name="Yadav J.S."/>
            <person name="Pangilinan J."/>
            <person name="Larsson K.H."/>
            <person name="Matsuura K."/>
            <person name="Barry K."/>
            <person name="Labutti K."/>
            <person name="Kuo R."/>
            <person name="Ohm R.A."/>
            <person name="Bhattacharya S.S."/>
            <person name="Shirouzu T."/>
            <person name="Yoshinaga Y."/>
            <person name="Martin F.M."/>
            <person name="Grigoriev I.V."/>
            <person name="Hibbett D.S."/>
        </authorList>
    </citation>
    <scope>NUCLEOTIDE SEQUENCE [LARGE SCALE GENOMIC DNA]</scope>
    <source>
        <strain evidence="1 2">HHB12733</strain>
    </source>
</reference>
<dbReference type="AlphaFoldDB" id="A0A165JF64"/>
<protein>
    <submittedName>
        <fullName evidence="1">Uncharacterized protein</fullName>
    </submittedName>
</protein>
<name>A0A165JF64_9BASI</name>
<dbReference type="Proteomes" id="UP000076842">
    <property type="component" value="Unassembled WGS sequence"/>
</dbReference>
<evidence type="ECO:0000313" key="1">
    <source>
        <dbReference type="EMBL" id="KZT61762.1"/>
    </source>
</evidence>
<dbReference type="InParanoid" id="A0A165JF64"/>
<sequence length="69" mass="7592">MRFRGGGAGDLPEKRPYGAYIYTRLDGVSSRLAPFPFPFPFSFAFPFAFAFPSFPPFPSLLLNDGPAQA</sequence>
<gene>
    <name evidence="1" type="ORF">CALCODRAFT_479777</name>
</gene>
<dbReference type="EMBL" id="KV423921">
    <property type="protein sequence ID" value="KZT61762.1"/>
    <property type="molecule type" value="Genomic_DNA"/>
</dbReference>
<proteinExistence type="predicted"/>
<keyword evidence="2" id="KW-1185">Reference proteome</keyword>
<organism evidence="1 2">
    <name type="scientific">Calocera cornea HHB12733</name>
    <dbReference type="NCBI Taxonomy" id="1353952"/>
    <lineage>
        <taxon>Eukaryota</taxon>
        <taxon>Fungi</taxon>
        <taxon>Dikarya</taxon>
        <taxon>Basidiomycota</taxon>
        <taxon>Agaricomycotina</taxon>
        <taxon>Dacrymycetes</taxon>
        <taxon>Dacrymycetales</taxon>
        <taxon>Dacrymycetaceae</taxon>
        <taxon>Calocera</taxon>
    </lineage>
</organism>
<evidence type="ECO:0000313" key="2">
    <source>
        <dbReference type="Proteomes" id="UP000076842"/>
    </source>
</evidence>
<accession>A0A165JF64</accession>